<dbReference type="Pfam" id="PF17650">
    <property type="entry name" value="RACo_linker"/>
    <property type="match status" value="1"/>
</dbReference>
<dbReference type="EMBL" id="AP024233">
    <property type="protein sequence ID" value="BCO10750.1"/>
    <property type="molecule type" value="Genomic_DNA"/>
</dbReference>
<dbReference type="Proteomes" id="UP001063350">
    <property type="component" value="Chromosome"/>
</dbReference>
<dbReference type="Pfam" id="PF17651">
    <property type="entry name" value="Raco_middle"/>
    <property type="match status" value="1"/>
</dbReference>
<dbReference type="Gene3D" id="3.10.20.880">
    <property type="match status" value="1"/>
</dbReference>
<organism evidence="2 3">
    <name type="scientific">Desulfolithobacter dissulfuricans</name>
    <dbReference type="NCBI Taxonomy" id="2795293"/>
    <lineage>
        <taxon>Bacteria</taxon>
        <taxon>Pseudomonadati</taxon>
        <taxon>Thermodesulfobacteriota</taxon>
        <taxon>Desulfobulbia</taxon>
        <taxon>Desulfobulbales</taxon>
        <taxon>Desulfobulbaceae</taxon>
        <taxon>Desulfolithobacter</taxon>
    </lineage>
</organism>
<dbReference type="Gene3D" id="3.30.420.480">
    <property type="entry name" value="Domain of unknown function (DUF4445)"/>
    <property type="match status" value="1"/>
</dbReference>
<dbReference type="InterPro" id="IPR041414">
    <property type="entry name" value="Raco-like_middle"/>
</dbReference>
<reference evidence="2" key="1">
    <citation type="submission" date="2020-12" db="EMBL/GenBank/DDBJ databases">
        <title>Desulfobium dissulfuricans gen. nov., sp. nov., a novel mesophilic, sulfate-reducing bacterium isolated from a deep-sea hydrothermal vent.</title>
        <authorList>
            <person name="Hashimoto Y."/>
            <person name="Tame A."/>
            <person name="Sawayama S."/>
            <person name="Miyazaki J."/>
            <person name="Takai K."/>
            <person name="Nakagawa S."/>
        </authorList>
    </citation>
    <scope>NUCLEOTIDE SEQUENCE</scope>
    <source>
        <strain evidence="2">GF1</strain>
    </source>
</reference>
<proteinExistence type="predicted"/>
<dbReference type="InterPro" id="IPR040506">
    <property type="entry name" value="RACo_linker"/>
</dbReference>
<feature type="domain" description="2Fe-2S ferredoxin-type" evidence="1">
    <location>
        <begin position="3"/>
        <end position="91"/>
    </location>
</feature>
<dbReference type="Pfam" id="PF00111">
    <property type="entry name" value="Fer2"/>
    <property type="match status" value="1"/>
</dbReference>
<dbReference type="KEGG" id="ddu:GF1_31260"/>
<accession>A0A915XJT5</accession>
<dbReference type="InterPro" id="IPR036010">
    <property type="entry name" value="2Fe-2S_ferredoxin-like_sf"/>
</dbReference>
<dbReference type="CDD" id="cd00207">
    <property type="entry name" value="fer2"/>
    <property type="match status" value="1"/>
</dbReference>
<dbReference type="InterPro" id="IPR012675">
    <property type="entry name" value="Beta-grasp_dom_sf"/>
</dbReference>
<keyword evidence="3" id="KW-1185">Reference proteome</keyword>
<sequence>MKHTITFQPDNITVTVDQGENLLAAAANAGVYVHAFCGGDGVCGKCKVIVEEGEVRADKATLKKEEWDQGYRLACQATVMSDLVVRIPEITTAGGRALKRKPKTTRTISARSLDTLIGKWDVDPPVAKLYLELDPPTMDDNISDMQRVMRGIRQALPDTPEPSYDHPELIKELPFVLRESDWKVTVLLLHGKREGEPDRIIDIEPGNTTDRLYGLAVDIGTTTCSGVLIDLNTGKIIAEASGYNAQISYGEDVISRIIYAARPGGLRALQEKVVSTINTIIDDICRKMIISPADISYIMAAGNTIMSHLLLGLDPKYIREAPYVPAVSIFPLTKAAGLGIQAHPSVRLFLYPCIASYVGGDIVSGVHACQMAKSDKVSLFIDIGTNGEIVVGNSEWMVCAACSAGPAFEGGGIQYGMRASAGAIENFHIHHETYDPMIVTIGRIKPAGICGSGLISIVSELLEAGVIDQQGKFNKGLDHPRIREGRDGWEYVLAWGQDSLIGEDIVITEVDIDNLLRAKGAMYAGYQTLLESVGLTFDDLDRVILAGNFGAYIDLERAICIGLLPDVDRDKFFYLGNASMLGCQISLTDVKRFRERVHVRQLMTNMELSENTEFMTHYMAALFLPHTDMSLFPTVRDKLPERSV</sequence>
<dbReference type="Gene3D" id="3.10.20.30">
    <property type="match status" value="1"/>
</dbReference>
<evidence type="ECO:0000313" key="3">
    <source>
        <dbReference type="Proteomes" id="UP001063350"/>
    </source>
</evidence>
<evidence type="ECO:0000313" key="2">
    <source>
        <dbReference type="EMBL" id="BCO10750.1"/>
    </source>
</evidence>
<dbReference type="PANTHER" id="PTHR42895:SF2">
    <property type="entry name" value="IRON-SULFUR CLUSTER PROTEIN"/>
    <property type="match status" value="1"/>
</dbReference>
<dbReference type="InterPro" id="IPR042259">
    <property type="entry name" value="Raco-like_middle_sf"/>
</dbReference>
<name>A0A915XJT5_9BACT</name>
<dbReference type="Pfam" id="PF14574">
    <property type="entry name" value="RACo_C_ter"/>
    <property type="match status" value="1"/>
</dbReference>
<dbReference type="InterPro" id="IPR052911">
    <property type="entry name" value="Corrinoid_activation_enz"/>
</dbReference>
<dbReference type="SUPFAM" id="SSF54292">
    <property type="entry name" value="2Fe-2S ferredoxin-like"/>
    <property type="match status" value="1"/>
</dbReference>
<dbReference type="GO" id="GO:0051536">
    <property type="term" value="F:iron-sulfur cluster binding"/>
    <property type="evidence" value="ECO:0007669"/>
    <property type="project" value="InterPro"/>
</dbReference>
<evidence type="ECO:0000259" key="1">
    <source>
        <dbReference type="PROSITE" id="PS51085"/>
    </source>
</evidence>
<dbReference type="RefSeq" id="WP_267927469.1">
    <property type="nucleotide sequence ID" value="NZ_AP024233.1"/>
</dbReference>
<dbReference type="InterPro" id="IPR001041">
    <property type="entry name" value="2Fe-2S_ferredoxin-type"/>
</dbReference>
<dbReference type="InterPro" id="IPR027980">
    <property type="entry name" value="RACo_C"/>
</dbReference>
<gene>
    <name evidence="2" type="ORF">GF1_31260</name>
</gene>
<dbReference type="PROSITE" id="PS51085">
    <property type="entry name" value="2FE2S_FER_2"/>
    <property type="match status" value="1"/>
</dbReference>
<dbReference type="PANTHER" id="PTHR42895">
    <property type="entry name" value="IRON-SULFUR CLUSTER-BINDING PROTEIN-RELATED"/>
    <property type="match status" value="1"/>
</dbReference>
<dbReference type="AlphaFoldDB" id="A0A915XJT5"/>
<protein>
    <submittedName>
        <fullName evidence="2">Ferredoxin</fullName>
    </submittedName>
</protein>